<reference evidence="5 6" key="1">
    <citation type="submission" date="2013-07" db="EMBL/GenBank/DDBJ databases">
        <title>Comparative Genomic and Metabolomic Analysis of Twelve Strains of Pseudoalteromonas luteoviolacea.</title>
        <authorList>
            <person name="Vynne N.G."/>
            <person name="Mansson M."/>
            <person name="Gram L."/>
        </authorList>
    </citation>
    <scope>NUCLEOTIDE SEQUENCE [LARGE SCALE GENOMIC DNA]</scope>
    <source>
        <strain evidence="5 6">S4060-1</strain>
    </source>
</reference>
<dbReference type="EMBL" id="AUXX01000067">
    <property type="protein sequence ID" value="KZN59721.1"/>
    <property type="molecule type" value="Genomic_DNA"/>
</dbReference>
<dbReference type="InterPro" id="IPR000182">
    <property type="entry name" value="GNAT_dom"/>
</dbReference>
<dbReference type="GO" id="GO:0005737">
    <property type="term" value="C:cytoplasm"/>
    <property type="evidence" value="ECO:0007669"/>
    <property type="project" value="TreeGrafter"/>
</dbReference>
<dbReference type="PATRIC" id="fig|1365257.3.peg.5090"/>
<dbReference type="Gene3D" id="3.40.630.30">
    <property type="match status" value="1"/>
</dbReference>
<evidence type="ECO:0000256" key="1">
    <source>
        <dbReference type="ARBA" id="ARBA00022679"/>
    </source>
</evidence>
<protein>
    <recommendedName>
        <fullName evidence="4">N-acetyltransferase domain-containing protein</fullName>
    </recommendedName>
</protein>
<organism evidence="5 6">
    <name type="scientific">Pseudoalteromonas luteoviolacea S4060-1</name>
    <dbReference type="NCBI Taxonomy" id="1365257"/>
    <lineage>
        <taxon>Bacteria</taxon>
        <taxon>Pseudomonadati</taxon>
        <taxon>Pseudomonadota</taxon>
        <taxon>Gammaproteobacteria</taxon>
        <taxon>Alteromonadales</taxon>
        <taxon>Pseudoalteromonadaceae</taxon>
        <taxon>Pseudoalteromonas</taxon>
    </lineage>
</organism>
<dbReference type="SUPFAM" id="SSF55729">
    <property type="entry name" value="Acyl-CoA N-acyltransferases (Nat)"/>
    <property type="match status" value="1"/>
</dbReference>
<dbReference type="Proteomes" id="UP000076661">
    <property type="component" value="Unassembled WGS sequence"/>
</dbReference>
<keyword evidence="1" id="KW-0808">Transferase</keyword>
<feature type="domain" description="N-acetyltransferase" evidence="4">
    <location>
        <begin position="588"/>
        <end position="738"/>
    </location>
</feature>
<evidence type="ECO:0000259" key="4">
    <source>
        <dbReference type="PROSITE" id="PS51186"/>
    </source>
</evidence>
<dbReference type="PANTHER" id="PTHR43792">
    <property type="entry name" value="GNAT FAMILY, PUTATIVE (AFU_ORTHOLOGUE AFUA_3G00765)-RELATED-RELATED"/>
    <property type="match status" value="1"/>
</dbReference>
<dbReference type="InterPro" id="IPR011990">
    <property type="entry name" value="TPR-like_helical_dom_sf"/>
</dbReference>
<proteinExistence type="inferred from homology"/>
<evidence type="ECO:0000256" key="3">
    <source>
        <dbReference type="ARBA" id="ARBA00038502"/>
    </source>
</evidence>
<dbReference type="InterPro" id="IPR051531">
    <property type="entry name" value="N-acetyltransferase"/>
</dbReference>
<dbReference type="AlphaFoldDB" id="A0A161YGK9"/>
<gene>
    <name evidence="5" type="ORF">N478_08360</name>
</gene>
<evidence type="ECO:0000256" key="2">
    <source>
        <dbReference type="ARBA" id="ARBA00023315"/>
    </source>
</evidence>
<dbReference type="GO" id="GO:0008999">
    <property type="term" value="F:protein-N-terminal-alanine acetyltransferase activity"/>
    <property type="evidence" value="ECO:0007669"/>
    <property type="project" value="TreeGrafter"/>
</dbReference>
<keyword evidence="2" id="KW-0012">Acyltransferase</keyword>
<dbReference type="RefSeq" id="WP_063383125.1">
    <property type="nucleotide sequence ID" value="NZ_AUXX01000067.1"/>
</dbReference>
<comment type="caution">
    <text evidence="5">The sequence shown here is derived from an EMBL/GenBank/DDBJ whole genome shotgun (WGS) entry which is preliminary data.</text>
</comment>
<name>A0A161YGK9_9GAMM</name>
<dbReference type="InterPro" id="IPR016181">
    <property type="entry name" value="Acyl_CoA_acyltransferase"/>
</dbReference>
<accession>A0A161YGK9</accession>
<dbReference type="PROSITE" id="PS51186">
    <property type="entry name" value="GNAT"/>
    <property type="match status" value="1"/>
</dbReference>
<dbReference type="Pfam" id="PF13302">
    <property type="entry name" value="Acetyltransf_3"/>
    <property type="match status" value="1"/>
</dbReference>
<sequence>MTEHNKASSNTLDEVFNGVEYATLRAKPESTKITNEQRLDCPFEPALSAKVWPVTIQDLGYNQAWVELYVESILAWLHEANDSQVFDLSKPVYLMQLGAANYRLGLALLHSLVQALAPQGLIKIKLCMIFTVDDKKTQTLLFNHPDFGYFYERQQAQIVNWEASSSNPIPTHALDGSALMVDANPVVLISHKVFSQLPQAIYHIHYNQIFRAELAPLSSSVSNAQHVQGEMPLLWEMQKQQTLNRAEQHNPTLAVRWLQTSIEEEVNDDNGVLGKWLKTALEHHTSVGMSGCIAIPYMAAKVIRAIELAFPKGGMQLICDDALQSQGVAIPANIRNREITLPIDFSVLNQLLSNECNAQISALPVSDEKVSISMNHRLSNTFDYTRHAFERICKSSSPETSAHITESLSNTADVLNENQIQAHLVESGYDPKVLAIFLPRLLKKGVSVLSRLSWCEMLDTVWQNHVVDIEYETFAFELGLLAIDLSHWALAKSCMLMRMEISGPSTACLHNLALSAWATGELDIAEQSITLALDLNPEDAQVQGLQSDILAYRKRCTQLAWFDPSIKGEQIDEGELQLLPLGQHQLGEFFLQYSRSDIAQRLRGMRLNKFEDLESLWPVWAAEGDSCKKSHLAVVHNEHGLVGGIVFDFDIEEQGVVHLSFWIGSDYQGQGYGKEATAQAIKMITLLANKLGISHVTTSAWTHNSASRQILTYLGFEQLEKAKGEGIHQEVFYLLDLNNT</sequence>
<evidence type="ECO:0000313" key="6">
    <source>
        <dbReference type="Proteomes" id="UP000076661"/>
    </source>
</evidence>
<evidence type="ECO:0000313" key="5">
    <source>
        <dbReference type="EMBL" id="KZN59721.1"/>
    </source>
</evidence>
<dbReference type="PANTHER" id="PTHR43792:SF8">
    <property type="entry name" value="[RIBOSOMAL PROTEIN US5]-ALANINE N-ACETYLTRANSFERASE"/>
    <property type="match status" value="1"/>
</dbReference>
<comment type="similarity">
    <text evidence="3">Belongs to the acetyltransferase family. RimJ subfamily.</text>
</comment>
<dbReference type="SUPFAM" id="SSF48452">
    <property type="entry name" value="TPR-like"/>
    <property type="match status" value="1"/>
</dbReference>
<dbReference type="CDD" id="cd04301">
    <property type="entry name" value="NAT_SF"/>
    <property type="match status" value="1"/>
</dbReference>